<name>A0A2A6LQJ8_RHIFR</name>
<dbReference type="InterPro" id="IPR013216">
    <property type="entry name" value="Methyltransf_11"/>
</dbReference>
<dbReference type="Pfam" id="PF08241">
    <property type="entry name" value="Methyltransf_11"/>
    <property type="match status" value="1"/>
</dbReference>
<dbReference type="Gene3D" id="3.40.50.150">
    <property type="entry name" value="Vaccinia Virus protein VP39"/>
    <property type="match status" value="1"/>
</dbReference>
<evidence type="ECO:0000313" key="2">
    <source>
        <dbReference type="EMBL" id="PDT44587.1"/>
    </source>
</evidence>
<dbReference type="GO" id="GO:0032259">
    <property type="term" value="P:methylation"/>
    <property type="evidence" value="ECO:0007669"/>
    <property type="project" value="UniProtKB-KW"/>
</dbReference>
<evidence type="ECO:0000313" key="3">
    <source>
        <dbReference type="Proteomes" id="UP000220353"/>
    </source>
</evidence>
<dbReference type="AlphaFoldDB" id="A0A2A6LQJ8"/>
<organism evidence="2 3">
    <name type="scientific">Rhizobium fredii</name>
    <name type="common">Sinorhizobium fredii</name>
    <dbReference type="NCBI Taxonomy" id="380"/>
    <lineage>
        <taxon>Bacteria</taxon>
        <taxon>Pseudomonadati</taxon>
        <taxon>Pseudomonadota</taxon>
        <taxon>Alphaproteobacteria</taxon>
        <taxon>Hyphomicrobiales</taxon>
        <taxon>Rhizobiaceae</taxon>
        <taxon>Sinorhizobium/Ensifer group</taxon>
        <taxon>Sinorhizobium</taxon>
    </lineage>
</organism>
<proteinExistence type="predicted"/>
<dbReference type="CDD" id="cd02440">
    <property type="entry name" value="AdoMet_MTases"/>
    <property type="match status" value="1"/>
</dbReference>
<gene>
    <name evidence="2" type="ORF">CO661_28000</name>
</gene>
<dbReference type="InterPro" id="IPR029063">
    <property type="entry name" value="SAM-dependent_MTases_sf"/>
</dbReference>
<dbReference type="EMBL" id="NWTC01000030">
    <property type="protein sequence ID" value="PDT44587.1"/>
    <property type="molecule type" value="Genomic_DNA"/>
</dbReference>
<feature type="domain" description="Methyltransferase type 11" evidence="1">
    <location>
        <begin position="47"/>
        <end position="144"/>
    </location>
</feature>
<sequence length="272" mass="29880">MAMAEADKVFAGAIPELYERLMVPLIFEPYAIDLAERVARLKPLDLLEIAAGTGVVTRALAPKLDVEAQLVATDLNQPMLDVAHSRQGDDERVVWQQADAMALPLDDESFDVVLCQFGVMFFPDRVKAYREVRRVLKPGGRFLFNVWDRIEANELAHAAVEALAARFPENPPSFMRRVPHGYADPAKIRTDLEAAGFHDITLETLEKRNGPISASDAATGFCQGTPVRNEIEERDASGLAAVTVAVAAALTKRFGSGMIERPIRAQVVTAQR</sequence>
<reference evidence="2 3" key="1">
    <citation type="submission" date="2017-09" db="EMBL/GenBank/DDBJ databases">
        <title>Comparative genomics of rhizobia isolated from Phaseolus vulgaris in China.</title>
        <authorList>
            <person name="Tong W."/>
        </authorList>
    </citation>
    <scope>NUCLEOTIDE SEQUENCE [LARGE SCALE GENOMIC DNA]</scope>
    <source>
        <strain evidence="2 3">PCH1</strain>
    </source>
</reference>
<keyword evidence="2" id="KW-0489">Methyltransferase</keyword>
<evidence type="ECO:0000259" key="1">
    <source>
        <dbReference type="Pfam" id="PF08241"/>
    </source>
</evidence>
<dbReference type="Proteomes" id="UP000220353">
    <property type="component" value="Unassembled WGS sequence"/>
</dbReference>
<comment type="caution">
    <text evidence="2">The sequence shown here is derived from an EMBL/GenBank/DDBJ whole genome shotgun (WGS) entry which is preliminary data.</text>
</comment>
<protein>
    <submittedName>
        <fullName evidence="2">Class I SAM-dependent methyltransferase</fullName>
    </submittedName>
</protein>
<dbReference type="PANTHER" id="PTHR43591">
    <property type="entry name" value="METHYLTRANSFERASE"/>
    <property type="match status" value="1"/>
</dbReference>
<dbReference type="SUPFAM" id="SSF53335">
    <property type="entry name" value="S-adenosyl-L-methionine-dependent methyltransferases"/>
    <property type="match status" value="1"/>
</dbReference>
<accession>A0A2A6LQJ8</accession>
<keyword evidence="2" id="KW-0808">Transferase</keyword>
<dbReference type="GO" id="GO:0008757">
    <property type="term" value="F:S-adenosylmethionine-dependent methyltransferase activity"/>
    <property type="evidence" value="ECO:0007669"/>
    <property type="project" value="InterPro"/>
</dbReference>